<comment type="caution">
    <text evidence="1">The sequence shown here is derived from an EMBL/GenBank/DDBJ whole genome shotgun (WGS) entry which is preliminary data.</text>
</comment>
<keyword evidence="2" id="KW-1185">Reference proteome</keyword>
<gene>
    <name evidence="1" type="ORF">Dthio_PD2800</name>
</gene>
<proteinExistence type="predicted"/>
<dbReference type="EMBL" id="ACJN02000001">
    <property type="protein sequence ID" value="EFI35384.1"/>
    <property type="molecule type" value="Genomic_DNA"/>
</dbReference>
<evidence type="ECO:0000313" key="2">
    <source>
        <dbReference type="Proteomes" id="UP000005496"/>
    </source>
</evidence>
<name>D6SL23_9BACT</name>
<organism evidence="1 2">
    <name type="scientific">Desulfonatronospira thiodismutans ASO3-1</name>
    <dbReference type="NCBI Taxonomy" id="555779"/>
    <lineage>
        <taxon>Bacteria</taxon>
        <taxon>Pseudomonadati</taxon>
        <taxon>Thermodesulfobacteriota</taxon>
        <taxon>Desulfovibrionia</taxon>
        <taxon>Desulfovibrionales</taxon>
        <taxon>Desulfonatronovibrionaceae</taxon>
        <taxon>Desulfonatronospira</taxon>
    </lineage>
</organism>
<dbReference type="Proteomes" id="UP000005496">
    <property type="component" value="Unassembled WGS sequence"/>
</dbReference>
<sequence>MQHQFKHGACLDFFAGKVQFLTLCSVKCKAPLGSQDSGRGAAHGTDNVAPVFVVFMLLPLSGSVSESGSKIPGSVPLDFASGFDSDCEPDTDPDTDYQRKHGHFGIMEVR</sequence>
<evidence type="ECO:0000313" key="1">
    <source>
        <dbReference type="EMBL" id="EFI35384.1"/>
    </source>
</evidence>
<reference evidence="1" key="1">
    <citation type="submission" date="2010-05" db="EMBL/GenBank/DDBJ databases">
        <title>The draft genome of Desulfonatronospira thiodismutans ASO3-1.</title>
        <authorList>
            <consortium name="US DOE Joint Genome Institute (JGI-PGF)"/>
            <person name="Lucas S."/>
            <person name="Copeland A."/>
            <person name="Lapidus A."/>
            <person name="Cheng J.-F."/>
            <person name="Bruce D."/>
            <person name="Goodwin L."/>
            <person name="Pitluck S."/>
            <person name="Chertkov O."/>
            <person name="Brettin T."/>
            <person name="Detter J.C."/>
            <person name="Han C."/>
            <person name="Land M.L."/>
            <person name="Hauser L."/>
            <person name="Kyrpides N."/>
            <person name="Mikhailova N."/>
            <person name="Muyzer G."/>
            <person name="Woyke T."/>
        </authorList>
    </citation>
    <scope>NUCLEOTIDE SEQUENCE [LARGE SCALE GENOMIC DNA]</scope>
    <source>
        <strain evidence="1">ASO3-1</strain>
    </source>
</reference>
<accession>D6SL23</accession>
<protein>
    <submittedName>
        <fullName evidence="1">Uncharacterized protein</fullName>
    </submittedName>
</protein>
<dbReference type="AlphaFoldDB" id="D6SL23"/>